<name>A0AA39HIS6_9BILA</name>
<feature type="region of interest" description="Disordered" evidence="1">
    <location>
        <begin position="1"/>
        <end position="41"/>
    </location>
</feature>
<evidence type="ECO:0000313" key="2">
    <source>
        <dbReference type="EMBL" id="KAK0405372.1"/>
    </source>
</evidence>
<reference evidence="2" key="1">
    <citation type="submission" date="2023-06" db="EMBL/GenBank/DDBJ databases">
        <title>Genomic analysis of the entomopathogenic nematode Steinernema hermaphroditum.</title>
        <authorList>
            <person name="Schwarz E.M."/>
            <person name="Heppert J.K."/>
            <person name="Baniya A."/>
            <person name="Schwartz H.T."/>
            <person name="Tan C.-H."/>
            <person name="Antoshechkin I."/>
            <person name="Sternberg P.W."/>
            <person name="Goodrich-Blair H."/>
            <person name="Dillman A.R."/>
        </authorList>
    </citation>
    <scope>NUCLEOTIDE SEQUENCE</scope>
    <source>
        <strain evidence="2">PS9179</strain>
        <tissue evidence="2">Whole animal</tissue>
    </source>
</reference>
<accession>A0AA39HIS6</accession>
<evidence type="ECO:0000256" key="1">
    <source>
        <dbReference type="SAM" id="MobiDB-lite"/>
    </source>
</evidence>
<protein>
    <submittedName>
        <fullName evidence="2">Uncharacterized protein</fullName>
    </submittedName>
</protein>
<comment type="caution">
    <text evidence="2">The sequence shown here is derived from an EMBL/GenBank/DDBJ whole genome shotgun (WGS) entry which is preliminary data.</text>
</comment>
<keyword evidence="3" id="KW-1185">Reference proteome</keyword>
<dbReference type="EMBL" id="JAUCMV010000004">
    <property type="protein sequence ID" value="KAK0405372.1"/>
    <property type="molecule type" value="Genomic_DNA"/>
</dbReference>
<sequence>MHADSPVDGTETPAGVHLFRSERDPPELVVNGDGSGKSPNEHVISLEEGELRIARPLEYSENGLESMLRNGILFRAAEGPKIAPCTPRRLSKRFFAHSALSGFGMSTKKAVLEGHDGKQLATDQANNNRLSKRPKRAEGRGVIAKTSSATAEINNPAPLS</sequence>
<dbReference type="AlphaFoldDB" id="A0AA39HIS6"/>
<organism evidence="2 3">
    <name type="scientific">Steinernema hermaphroditum</name>
    <dbReference type="NCBI Taxonomy" id="289476"/>
    <lineage>
        <taxon>Eukaryota</taxon>
        <taxon>Metazoa</taxon>
        <taxon>Ecdysozoa</taxon>
        <taxon>Nematoda</taxon>
        <taxon>Chromadorea</taxon>
        <taxon>Rhabditida</taxon>
        <taxon>Tylenchina</taxon>
        <taxon>Panagrolaimomorpha</taxon>
        <taxon>Strongyloidoidea</taxon>
        <taxon>Steinernematidae</taxon>
        <taxon>Steinernema</taxon>
    </lineage>
</organism>
<evidence type="ECO:0000313" key="3">
    <source>
        <dbReference type="Proteomes" id="UP001175271"/>
    </source>
</evidence>
<dbReference type="Proteomes" id="UP001175271">
    <property type="component" value="Unassembled WGS sequence"/>
</dbReference>
<gene>
    <name evidence="2" type="ORF">QR680_017951</name>
</gene>
<feature type="region of interest" description="Disordered" evidence="1">
    <location>
        <begin position="115"/>
        <end position="160"/>
    </location>
</feature>
<proteinExistence type="predicted"/>